<protein>
    <submittedName>
        <fullName evidence="15">PTS transporter subunit EIIC</fullName>
    </submittedName>
</protein>
<dbReference type="Proteomes" id="UP000674938">
    <property type="component" value="Unassembled WGS sequence"/>
</dbReference>
<evidence type="ECO:0000256" key="7">
    <source>
        <dbReference type="ARBA" id="ARBA00022692"/>
    </source>
</evidence>
<evidence type="ECO:0000256" key="6">
    <source>
        <dbReference type="ARBA" id="ARBA00022683"/>
    </source>
</evidence>
<dbReference type="SUPFAM" id="SSF55604">
    <property type="entry name" value="Glucose permease domain IIB"/>
    <property type="match status" value="1"/>
</dbReference>
<gene>
    <name evidence="15" type="ORF">I6N95_17750</name>
</gene>
<dbReference type="GO" id="GO:0090589">
    <property type="term" value="F:protein-phosphocysteine-trehalose phosphotransferase system transporter activity"/>
    <property type="evidence" value="ECO:0007669"/>
    <property type="project" value="TreeGrafter"/>
</dbReference>
<sequence length="475" mass="50755">MSRMHVDGYLIDRNGADKMNDKKLASEILELVGTKRNIQGVTHCMTRLRFNLKDDTQAETDKIKELEGVMGVATSGGQYQIIIGTNVSQVYLEVESILADSVTPKEPETSQASAVEEGNLFNRFFKLISGIIFPVMGVMTATGILKGVLAGLTSFNVIGTDSGIYSILYSFADGFFYFMPIILGFSAANKLKSNPYIGATIGAALVYPGIVTLYNDGVDLTFFKVPVVLTSYGNSVFPVIAGVMLAAWLEKKLEPKIPAAIKLFTVPLLTLLITVPLTFLVLGPLMTVISDVLATGTQSIYNFSPILTGIILGAFWQLVVIFGLHYAFIPILINNIATLGEDPINAILNVTVFALAGAAIGFALKQKDQKKRALGFSTGITGLFGVTEPIIYGIAIPYKKPFIAAFIGGGLAGAITAGMGARMYGFGGNALFAAPLFINPKGMDVSFTAYLIASLVAFVVPLVISYVITKADDTI</sequence>
<feature type="domain" description="PTS EIIB type-1" evidence="13">
    <location>
        <begin position="22"/>
        <end position="104"/>
    </location>
</feature>
<dbReference type="Gene3D" id="3.30.1360.60">
    <property type="entry name" value="Glucose permease domain IIB"/>
    <property type="match status" value="1"/>
</dbReference>
<evidence type="ECO:0000313" key="16">
    <source>
        <dbReference type="Proteomes" id="UP000674938"/>
    </source>
</evidence>
<comment type="subcellular location">
    <subcellularLocation>
        <location evidence="1">Cell membrane</location>
        <topology evidence="1">Multi-pass membrane protein</topology>
    </subcellularLocation>
</comment>
<dbReference type="InterPro" id="IPR050558">
    <property type="entry name" value="PTS_Sugar-Specific_Components"/>
</dbReference>
<feature type="transmembrane region" description="Helical" evidence="12">
    <location>
        <begin position="376"/>
        <end position="395"/>
    </location>
</feature>
<dbReference type="PANTHER" id="PTHR30175:SF1">
    <property type="entry name" value="PTS SYSTEM ARBUTIN-, CELLOBIOSE-, AND SALICIN-SPECIFIC EIIBC COMPONENT-RELATED"/>
    <property type="match status" value="1"/>
</dbReference>
<dbReference type="PROSITE" id="PS51103">
    <property type="entry name" value="PTS_EIIC_TYPE_1"/>
    <property type="match status" value="1"/>
</dbReference>
<dbReference type="GO" id="GO:0008982">
    <property type="term" value="F:protein-N(PI)-phosphohistidine-sugar phosphotransferase activity"/>
    <property type="evidence" value="ECO:0007669"/>
    <property type="project" value="InterPro"/>
</dbReference>
<dbReference type="InterPro" id="IPR003352">
    <property type="entry name" value="PTS_EIIC"/>
</dbReference>
<dbReference type="PROSITE" id="PS51098">
    <property type="entry name" value="PTS_EIIB_TYPE_1"/>
    <property type="match status" value="1"/>
</dbReference>
<evidence type="ECO:0000256" key="12">
    <source>
        <dbReference type="SAM" id="Phobius"/>
    </source>
</evidence>
<keyword evidence="3" id="KW-1003">Cell membrane</keyword>
<dbReference type="InterPro" id="IPR018113">
    <property type="entry name" value="PTrfase_EIIB_Cys"/>
</dbReference>
<keyword evidence="2" id="KW-0813">Transport</keyword>
<dbReference type="PANTHER" id="PTHR30175">
    <property type="entry name" value="PHOSPHOTRANSFERASE SYSTEM TRANSPORT PROTEIN"/>
    <property type="match status" value="1"/>
</dbReference>
<feature type="transmembrane region" description="Helical" evidence="12">
    <location>
        <begin position="131"/>
        <end position="152"/>
    </location>
</feature>
<dbReference type="FunFam" id="3.30.1360.60:FF:000001">
    <property type="entry name" value="PTS system glucose-specific IIBC component PtsG"/>
    <property type="match status" value="1"/>
</dbReference>
<feature type="transmembrane region" description="Helical" evidence="12">
    <location>
        <begin position="447"/>
        <end position="468"/>
    </location>
</feature>
<feature type="transmembrane region" description="Helical" evidence="12">
    <location>
        <begin position="164"/>
        <end position="184"/>
    </location>
</feature>
<evidence type="ECO:0000256" key="5">
    <source>
        <dbReference type="ARBA" id="ARBA00022679"/>
    </source>
</evidence>
<dbReference type="EMBL" id="JAEEGA010000012">
    <property type="protein sequence ID" value="MBP1042864.1"/>
    <property type="molecule type" value="Genomic_DNA"/>
</dbReference>
<dbReference type="Pfam" id="PF02378">
    <property type="entry name" value="PTS_EIIC"/>
    <property type="match status" value="1"/>
</dbReference>
<proteinExistence type="predicted"/>
<evidence type="ECO:0000256" key="10">
    <source>
        <dbReference type="ARBA" id="ARBA00023136"/>
    </source>
</evidence>
<feature type="active site" description="Phosphocysteine intermediate; for EIIB activity" evidence="11">
    <location>
        <position position="44"/>
    </location>
</feature>
<dbReference type="InterPro" id="IPR013013">
    <property type="entry name" value="PTS_EIIC_1"/>
</dbReference>
<keyword evidence="4" id="KW-0762">Sugar transport</keyword>
<dbReference type="CDD" id="cd00212">
    <property type="entry name" value="PTS_IIB_glc"/>
    <property type="match status" value="1"/>
</dbReference>
<keyword evidence="9 12" id="KW-1133">Transmembrane helix</keyword>
<feature type="transmembrane region" description="Helical" evidence="12">
    <location>
        <begin position="402"/>
        <end position="427"/>
    </location>
</feature>
<feature type="transmembrane region" description="Helical" evidence="12">
    <location>
        <begin position="344"/>
        <end position="364"/>
    </location>
</feature>
<evidence type="ECO:0000256" key="4">
    <source>
        <dbReference type="ARBA" id="ARBA00022597"/>
    </source>
</evidence>
<dbReference type="PROSITE" id="PS01035">
    <property type="entry name" value="PTS_EIIB_TYPE_1_CYS"/>
    <property type="match status" value="1"/>
</dbReference>
<dbReference type="Pfam" id="PF00367">
    <property type="entry name" value="PTS_EIIB"/>
    <property type="match status" value="1"/>
</dbReference>
<evidence type="ECO:0000256" key="2">
    <source>
        <dbReference type="ARBA" id="ARBA00022448"/>
    </source>
</evidence>
<dbReference type="GO" id="GO:0009401">
    <property type="term" value="P:phosphoenolpyruvate-dependent sugar phosphotransferase system"/>
    <property type="evidence" value="ECO:0007669"/>
    <property type="project" value="UniProtKB-KW"/>
</dbReference>
<feature type="transmembrane region" description="Helical" evidence="12">
    <location>
        <begin position="227"/>
        <end position="249"/>
    </location>
</feature>
<evidence type="ECO:0000256" key="3">
    <source>
        <dbReference type="ARBA" id="ARBA00022475"/>
    </source>
</evidence>
<keyword evidence="10 12" id="KW-0472">Membrane</keyword>
<evidence type="ECO:0000259" key="13">
    <source>
        <dbReference type="PROSITE" id="PS51098"/>
    </source>
</evidence>
<evidence type="ECO:0000256" key="1">
    <source>
        <dbReference type="ARBA" id="ARBA00004651"/>
    </source>
</evidence>
<keyword evidence="8" id="KW-0418">Kinase</keyword>
<feature type="transmembrane region" description="Helical" evidence="12">
    <location>
        <begin position="196"/>
        <end position="215"/>
    </location>
</feature>
<feature type="domain" description="PTS EIIC type-1" evidence="14">
    <location>
        <begin position="139"/>
        <end position="475"/>
    </location>
</feature>
<dbReference type="InterPro" id="IPR001996">
    <property type="entry name" value="PTS_IIB_1"/>
</dbReference>
<dbReference type="GO" id="GO:0015771">
    <property type="term" value="P:trehalose transport"/>
    <property type="evidence" value="ECO:0007669"/>
    <property type="project" value="TreeGrafter"/>
</dbReference>
<accession>A0A940PDD1</accession>
<reference evidence="15" key="1">
    <citation type="submission" date="2020-12" db="EMBL/GenBank/DDBJ databases">
        <title>Vagococcus allomyrinae sp. nov. and Enterococcus lavae sp. nov., isolated from the larvae of Allomyrina dichotoma.</title>
        <authorList>
            <person name="Lee S.D."/>
        </authorList>
    </citation>
    <scope>NUCLEOTIDE SEQUENCE</scope>
    <source>
        <strain evidence="15">BWB3-3</strain>
    </source>
</reference>
<evidence type="ECO:0000259" key="14">
    <source>
        <dbReference type="PROSITE" id="PS51103"/>
    </source>
</evidence>
<dbReference type="GO" id="GO:0016301">
    <property type="term" value="F:kinase activity"/>
    <property type="evidence" value="ECO:0007669"/>
    <property type="project" value="UniProtKB-KW"/>
</dbReference>
<dbReference type="AlphaFoldDB" id="A0A940PDD1"/>
<comment type="caution">
    <text evidence="15">The sequence shown here is derived from an EMBL/GenBank/DDBJ whole genome shotgun (WGS) entry which is preliminary data.</text>
</comment>
<keyword evidence="6" id="KW-0598">Phosphotransferase system</keyword>
<evidence type="ECO:0000256" key="9">
    <source>
        <dbReference type="ARBA" id="ARBA00022989"/>
    </source>
</evidence>
<evidence type="ECO:0000256" key="8">
    <source>
        <dbReference type="ARBA" id="ARBA00022777"/>
    </source>
</evidence>
<evidence type="ECO:0000256" key="11">
    <source>
        <dbReference type="PROSITE-ProRule" id="PRU00421"/>
    </source>
</evidence>
<evidence type="ECO:0000313" key="15">
    <source>
        <dbReference type="EMBL" id="MBP1042864.1"/>
    </source>
</evidence>
<keyword evidence="7 12" id="KW-0812">Transmembrane</keyword>
<dbReference type="RefSeq" id="WP_209530503.1">
    <property type="nucleotide sequence ID" value="NZ_JAEEGA010000012.1"/>
</dbReference>
<organism evidence="15 16">
    <name type="scientific">Vagococcus allomyrinae</name>
    <dbReference type="NCBI Taxonomy" id="2794353"/>
    <lineage>
        <taxon>Bacteria</taxon>
        <taxon>Bacillati</taxon>
        <taxon>Bacillota</taxon>
        <taxon>Bacilli</taxon>
        <taxon>Lactobacillales</taxon>
        <taxon>Enterococcaceae</taxon>
        <taxon>Vagococcus</taxon>
    </lineage>
</organism>
<feature type="transmembrane region" description="Helical" evidence="12">
    <location>
        <begin position="306"/>
        <end position="332"/>
    </location>
</feature>
<name>A0A940PDD1_9ENTE</name>
<feature type="transmembrane region" description="Helical" evidence="12">
    <location>
        <begin position="261"/>
        <end position="286"/>
    </location>
</feature>
<dbReference type="GO" id="GO:0005886">
    <property type="term" value="C:plasma membrane"/>
    <property type="evidence" value="ECO:0007669"/>
    <property type="project" value="UniProtKB-SubCell"/>
</dbReference>
<keyword evidence="16" id="KW-1185">Reference proteome</keyword>
<keyword evidence="5" id="KW-0808">Transferase</keyword>
<dbReference type="InterPro" id="IPR036878">
    <property type="entry name" value="Glu_permease_IIB"/>
</dbReference>